<dbReference type="EMBL" id="CAJNIZ010008058">
    <property type="protein sequence ID" value="CAE7263748.1"/>
    <property type="molecule type" value="Genomic_DNA"/>
</dbReference>
<sequence>MAARELEVPIADEGAPQAAAEEADGGGGGIKEILDVPWINRRTGLDLIVITVLGIVLGLLSVPYCLKFGAWAVHMDVDSWCQLPAR</sequence>
<evidence type="ECO:0000313" key="3">
    <source>
        <dbReference type="Proteomes" id="UP000649617"/>
    </source>
</evidence>
<keyword evidence="1" id="KW-1133">Transmembrane helix</keyword>
<accession>A0A812MDM8</accession>
<reference evidence="2" key="1">
    <citation type="submission" date="2021-02" db="EMBL/GenBank/DDBJ databases">
        <authorList>
            <person name="Dougan E. K."/>
            <person name="Rhodes N."/>
            <person name="Thang M."/>
            <person name="Chan C."/>
        </authorList>
    </citation>
    <scope>NUCLEOTIDE SEQUENCE</scope>
</reference>
<dbReference type="AlphaFoldDB" id="A0A812MDM8"/>
<evidence type="ECO:0000256" key="1">
    <source>
        <dbReference type="SAM" id="Phobius"/>
    </source>
</evidence>
<gene>
    <name evidence="2" type="primary">RPS15</name>
    <name evidence="2" type="ORF">SPIL2461_LOCUS5620</name>
</gene>
<keyword evidence="3" id="KW-1185">Reference proteome</keyword>
<proteinExistence type="predicted"/>
<feature type="transmembrane region" description="Helical" evidence="1">
    <location>
        <begin position="47"/>
        <end position="66"/>
    </location>
</feature>
<keyword evidence="1" id="KW-0472">Membrane</keyword>
<dbReference type="Proteomes" id="UP000649617">
    <property type="component" value="Unassembled WGS sequence"/>
</dbReference>
<name>A0A812MDM8_SYMPI</name>
<evidence type="ECO:0000313" key="2">
    <source>
        <dbReference type="EMBL" id="CAE7263748.1"/>
    </source>
</evidence>
<comment type="caution">
    <text evidence="2">The sequence shown here is derived from an EMBL/GenBank/DDBJ whole genome shotgun (WGS) entry which is preliminary data.</text>
</comment>
<protein>
    <submittedName>
        <fullName evidence="2">RPS15 protein</fullName>
    </submittedName>
</protein>
<organism evidence="2 3">
    <name type="scientific">Symbiodinium pilosum</name>
    <name type="common">Dinoflagellate</name>
    <dbReference type="NCBI Taxonomy" id="2952"/>
    <lineage>
        <taxon>Eukaryota</taxon>
        <taxon>Sar</taxon>
        <taxon>Alveolata</taxon>
        <taxon>Dinophyceae</taxon>
        <taxon>Suessiales</taxon>
        <taxon>Symbiodiniaceae</taxon>
        <taxon>Symbiodinium</taxon>
    </lineage>
</organism>
<keyword evidence="1" id="KW-0812">Transmembrane</keyword>